<dbReference type="PANTHER" id="PTHR43434:SF23">
    <property type="entry name" value="PHOSPHOGLYCOLATE PHOSPHATASE"/>
    <property type="match status" value="1"/>
</dbReference>
<dbReference type="Gene3D" id="3.40.50.1000">
    <property type="entry name" value="HAD superfamily/HAD-like"/>
    <property type="match status" value="1"/>
</dbReference>
<dbReference type="GO" id="GO:0005829">
    <property type="term" value="C:cytosol"/>
    <property type="evidence" value="ECO:0007669"/>
    <property type="project" value="TreeGrafter"/>
</dbReference>
<dbReference type="NCBIfam" id="TIGR01549">
    <property type="entry name" value="HAD-SF-IA-v1"/>
    <property type="match status" value="1"/>
</dbReference>
<dbReference type="InterPro" id="IPR006439">
    <property type="entry name" value="HAD-SF_hydro_IA"/>
</dbReference>
<dbReference type="InterPro" id="IPR036412">
    <property type="entry name" value="HAD-like_sf"/>
</dbReference>
<dbReference type="InterPro" id="IPR023214">
    <property type="entry name" value="HAD_sf"/>
</dbReference>
<reference evidence="5" key="1">
    <citation type="journal article" date="2014" name="Int. J. Syst. Evol. Microbiol.">
        <title>Complete genome sequence of Corynebacterium casei LMG S-19264T (=DSM 44701T), isolated from a smear-ripened cheese.</title>
        <authorList>
            <consortium name="US DOE Joint Genome Institute (JGI-PGF)"/>
            <person name="Walter F."/>
            <person name="Albersmeier A."/>
            <person name="Kalinowski J."/>
            <person name="Ruckert C."/>
        </authorList>
    </citation>
    <scope>NUCLEOTIDE SEQUENCE</scope>
    <source>
        <strain evidence="5">CGMCC 1.12181</strain>
    </source>
</reference>
<dbReference type="InterPro" id="IPR050155">
    <property type="entry name" value="HAD-like_hydrolase_sf"/>
</dbReference>
<dbReference type="SFLD" id="SFLDG01135">
    <property type="entry name" value="C1.5.6:_HAD__Beta-PGM__Phospha"/>
    <property type="match status" value="1"/>
</dbReference>
<evidence type="ECO:0000313" key="6">
    <source>
        <dbReference type="Proteomes" id="UP000605253"/>
    </source>
</evidence>
<dbReference type="InterPro" id="IPR023198">
    <property type="entry name" value="PGP-like_dom2"/>
</dbReference>
<comment type="caution">
    <text evidence="5">The sequence shown here is derived from an EMBL/GenBank/DDBJ whole genome shotgun (WGS) entry which is preliminary data.</text>
</comment>
<gene>
    <name evidence="5" type="primary">gph-2</name>
    <name evidence="5" type="ORF">GCM10011365_20380</name>
</gene>
<keyword evidence="3" id="KW-0460">Magnesium</keyword>
<name>A0A917FQ53_9GAMM</name>
<dbReference type="PRINTS" id="PR00413">
    <property type="entry name" value="HADHALOGNASE"/>
</dbReference>
<evidence type="ECO:0000256" key="1">
    <source>
        <dbReference type="ARBA" id="ARBA00022723"/>
    </source>
</evidence>
<proteinExistence type="predicted"/>
<keyword evidence="2" id="KW-0378">Hydrolase</keyword>
<evidence type="ECO:0000313" key="5">
    <source>
        <dbReference type="EMBL" id="GGF99010.1"/>
    </source>
</evidence>
<dbReference type="NCBIfam" id="TIGR01509">
    <property type="entry name" value="HAD-SF-IA-v3"/>
    <property type="match status" value="1"/>
</dbReference>
<dbReference type="SFLD" id="SFLDG01129">
    <property type="entry name" value="C1.5:_HAD__Beta-PGM__Phosphata"/>
    <property type="match status" value="1"/>
</dbReference>
<dbReference type="InterPro" id="IPR041492">
    <property type="entry name" value="HAD_2"/>
</dbReference>
<dbReference type="SUPFAM" id="SSF56784">
    <property type="entry name" value="HAD-like"/>
    <property type="match status" value="1"/>
</dbReference>
<reference evidence="5" key="2">
    <citation type="submission" date="2020-09" db="EMBL/GenBank/DDBJ databases">
        <authorList>
            <person name="Sun Q."/>
            <person name="Zhou Y."/>
        </authorList>
    </citation>
    <scope>NUCLEOTIDE SEQUENCE</scope>
    <source>
        <strain evidence="5">CGMCC 1.12181</strain>
    </source>
</reference>
<dbReference type="PANTHER" id="PTHR43434">
    <property type="entry name" value="PHOSPHOGLYCOLATE PHOSPHATASE"/>
    <property type="match status" value="1"/>
</dbReference>
<keyword evidence="1" id="KW-0479">Metal-binding</keyword>
<dbReference type="Pfam" id="PF13419">
    <property type="entry name" value="HAD_2"/>
    <property type="match status" value="1"/>
</dbReference>
<dbReference type="Proteomes" id="UP000605253">
    <property type="component" value="Unassembled WGS sequence"/>
</dbReference>
<dbReference type="SFLD" id="SFLDS00003">
    <property type="entry name" value="Haloacid_Dehalogenase"/>
    <property type="match status" value="1"/>
</dbReference>
<keyword evidence="6" id="KW-1185">Reference proteome</keyword>
<evidence type="ECO:0000256" key="3">
    <source>
        <dbReference type="ARBA" id="ARBA00022842"/>
    </source>
</evidence>
<dbReference type="GO" id="GO:0046872">
    <property type="term" value="F:metal ion binding"/>
    <property type="evidence" value="ECO:0007669"/>
    <property type="project" value="UniProtKB-KW"/>
</dbReference>
<evidence type="ECO:0000256" key="4">
    <source>
        <dbReference type="ARBA" id="ARBA00023277"/>
    </source>
</evidence>
<evidence type="ECO:0000256" key="2">
    <source>
        <dbReference type="ARBA" id="ARBA00022801"/>
    </source>
</evidence>
<dbReference type="AlphaFoldDB" id="A0A917FQ53"/>
<organism evidence="5 6">
    <name type="scientific">Marinicella pacifica</name>
    <dbReference type="NCBI Taxonomy" id="1171543"/>
    <lineage>
        <taxon>Bacteria</taxon>
        <taxon>Pseudomonadati</taxon>
        <taxon>Pseudomonadota</taxon>
        <taxon>Gammaproteobacteria</taxon>
        <taxon>Lysobacterales</taxon>
        <taxon>Marinicellaceae</taxon>
        <taxon>Marinicella</taxon>
    </lineage>
</organism>
<protein>
    <submittedName>
        <fullName evidence="5">Phosphoglycolate phosphatase</fullName>
    </submittedName>
</protein>
<keyword evidence="4" id="KW-0119">Carbohydrate metabolism</keyword>
<dbReference type="Gene3D" id="1.10.150.240">
    <property type="entry name" value="Putative phosphatase, domain 2"/>
    <property type="match status" value="1"/>
</dbReference>
<accession>A0A917FQ53</accession>
<dbReference type="RefSeq" id="WP_188365638.1">
    <property type="nucleotide sequence ID" value="NZ_BAABJF010000010.1"/>
</dbReference>
<dbReference type="GO" id="GO:0008967">
    <property type="term" value="F:phosphoglycolate phosphatase activity"/>
    <property type="evidence" value="ECO:0007669"/>
    <property type="project" value="TreeGrafter"/>
</dbReference>
<sequence>MPYRAVLFDLDGTLIDTATDMLLTLRQLADEHQQPHNINIADYRGFITHGSAALIESIFGQPPKVERDRLQQRYLKLYQQNLNQNTHLFEGVGDLLNHLNAAAIPWGIVTNKPGWLAKPIVAHLPELSASQVLICADEVGHSKPHPEPIHQALKVVQVKAQDTLYLGDAESDVLAAHAAGTKSAVALWGYLHDHDQPEHWRAHHSFNNPHELLALFQAK</sequence>
<dbReference type="GO" id="GO:0006281">
    <property type="term" value="P:DNA repair"/>
    <property type="evidence" value="ECO:0007669"/>
    <property type="project" value="TreeGrafter"/>
</dbReference>
<dbReference type="EMBL" id="BMEO01000009">
    <property type="protein sequence ID" value="GGF99010.1"/>
    <property type="molecule type" value="Genomic_DNA"/>
</dbReference>